<dbReference type="STRING" id="643648.Slip_0498"/>
<dbReference type="InterPro" id="IPR013767">
    <property type="entry name" value="PAS_fold"/>
</dbReference>
<feature type="domain" description="PAS" evidence="1">
    <location>
        <begin position="309"/>
        <end position="362"/>
    </location>
</feature>
<dbReference type="eggNOG" id="COG3829">
    <property type="taxonomic scope" value="Bacteria"/>
</dbReference>
<gene>
    <name evidence="5" type="ordered locus">Slip_0498</name>
</gene>
<dbReference type="AlphaFoldDB" id="D7CKP7"/>
<dbReference type="OrthoDB" id="9804747at2"/>
<dbReference type="Pfam" id="PF00989">
    <property type="entry name" value="PAS"/>
    <property type="match status" value="1"/>
</dbReference>
<reference evidence="5 6" key="2">
    <citation type="journal article" date="2010" name="Stand. Genomic Sci.">
        <title>Complete genome sequence of Syntrophothermus lipocalidus type strain (TGB-C1).</title>
        <authorList>
            <person name="Djao O.D."/>
            <person name="Zhang X."/>
            <person name="Lucas S."/>
            <person name="Lapidus A."/>
            <person name="Del Rio T.G."/>
            <person name="Nolan M."/>
            <person name="Tice H."/>
            <person name="Cheng J.F."/>
            <person name="Han C."/>
            <person name="Tapia R."/>
            <person name="Goodwin L."/>
            <person name="Pitluck S."/>
            <person name="Liolios K."/>
            <person name="Ivanova N."/>
            <person name="Mavromatis K."/>
            <person name="Mikhailova N."/>
            <person name="Ovchinnikova G."/>
            <person name="Pati A."/>
            <person name="Brambilla E."/>
            <person name="Chen A."/>
            <person name="Palaniappan K."/>
            <person name="Land M."/>
            <person name="Hauser L."/>
            <person name="Chang Y.J."/>
            <person name="Jeffries C.D."/>
            <person name="Rohde M."/>
            <person name="Sikorski J."/>
            <person name="Spring S."/>
            <person name="Goker M."/>
            <person name="Detter J.C."/>
            <person name="Woyke T."/>
            <person name="Bristow J."/>
            <person name="Eisen J.A."/>
            <person name="Markowitz V."/>
            <person name="Hugenholtz P."/>
            <person name="Kyrpides N.C."/>
            <person name="Klenk H.P."/>
        </authorList>
    </citation>
    <scope>NUCLEOTIDE SEQUENCE [LARGE SCALE GENOMIC DNA]</scope>
    <source>
        <strain evidence="6">DSM 12680 / TGB-C1</strain>
    </source>
</reference>
<dbReference type="InterPro" id="IPR029787">
    <property type="entry name" value="Nucleotide_cyclase"/>
</dbReference>
<dbReference type="InterPro" id="IPR000160">
    <property type="entry name" value="GGDEF_dom"/>
</dbReference>
<dbReference type="SUPFAM" id="SSF55785">
    <property type="entry name" value="PYP-like sensor domain (PAS domain)"/>
    <property type="match status" value="3"/>
</dbReference>
<feature type="domain" description="PAS" evidence="1">
    <location>
        <begin position="4"/>
        <end position="74"/>
    </location>
</feature>
<feature type="domain" description="GGDEF" evidence="3">
    <location>
        <begin position="596"/>
        <end position="729"/>
    </location>
</feature>
<dbReference type="Gene3D" id="3.30.450.20">
    <property type="entry name" value="PAS domain"/>
    <property type="match status" value="3"/>
</dbReference>
<dbReference type="Gene3D" id="1.10.3210.10">
    <property type="entry name" value="Hypothetical protein af1432"/>
    <property type="match status" value="1"/>
</dbReference>
<dbReference type="SMART" id="SM00065">
    <property type="entry name" value="GAF"/>
    <property type="match status" value="1"/>
</dbReference>
<dbReference type="InterPro" id="IPR052155">
    <property type="entry name" value="Biofilm_reg_signaling"/>
</dbReference>
<sequence>MQPRDDTIQTILDTIEDGFFEVDLAGNMLVCNRALARIIGYPVPELLGKNYTEYMKAETAQLVYKVFSGVFLTREPVRGFEWELLRPDGSTLWVETSVSPVINGDGRIAGFRGVLRDISARKKAEQLLDHQLQFEKLLAHISQVLFLSNEANLDSCIELALAKLGEFVGADRSYLFLFSADMRTTSNTHEWCAPGISPQKHNLQKLPAEVFSWWMKQLYTEPYLYIPSVSELPPEAEVERQLLEMQDIQSLIVVSVPGHGGNLLGFLGFDAVREKREWHEDSIRLLSMAAQCIAHAIQRCRSDRIIHESARLLQDIVNFFPDPFFAIDAEGKVTVWNQAMEQLSGVKAGEIIGKGDYEYALPFYGCRRPLLADLALSYDSETVELYDKLLHIEDQTLTVETKVPMLDGKTLWAKAKPIYDRKGKIKGAVQSLRDITYRVQMEEQLKNTLSELEAVMEALPDLYLRLKADGTVLDIRAGYNAALDLDYARAVGKNLPEVFVPSINRALEQTLSEVIQTRKAGVTQFSCSNSDERYFQAHVVPLFGDQAVAVIRDVTEHHKYTKYLQEISLYDNLTKVHNRHAFQQELERIQTLSETFPMGIMVCDVDGLKLVNDVLGHLAGDRLLEVFAQLLKSCFENKAKIFRTGGDEFVAIFPLHDHQDMETRYAELYQAVDLYNSTNPDLPLSISAGVGLCQEPGPAVQDALERADNNMYQAKLRQYKGSHLYLKQTLMHALAERDFLAQGHGDRLQKTLLLLARAVGMPSSRLDDFRLMAYFHDIGKIRVPQHILMKPGPLTPEEKREVAKHCTVGHRIALSAPELVPIAEWILHHHERWDGSGYPLGLKETAIPLESRIFAIADAYDAITNDRPYRKARSSAEAVAELRACAGTQFDPELVNLFISVVLPAIESSFS</sequence>
<evidence type="ECO:0000313" key="5">
    <source>
        <dbReference type="EMBL" id="ADI01282.1"/>
    </source>
</evidence>
<feature type="domain" description="PAC" evidence="2">
    <location>
        <begin position="78"/>
        <end position="130"/>
    </location>
</feature>
<dbReference type="Gene3D" id="3.30.450.40">
    <property type="match status" value="1"/>
</dbReference>
<dbReference type="SMART" id="SM00267">
    <property type="entry name" value="GGDEF"/>
    <property type="match status" value="1"/>
</dbReference>
<dbReference type="eggNOG" id="COG2203">
    <property type="taxonomic scope" value="Bacteria"/>
</dbReference>
<dbReference type="PROSITE" id="PS50113">
    <property type="entry name" value="PAC"/>
    <property type="match status" value="2"/>
</dbReference>
<dbReference type="NCBIfam" id="TIGR00254">
    <property type="entry name" value="GGDEF"/>
    <property type="match status" value="1"/>
</dbReference>
<dbReference type="Pfam" id="PF08448">
    <property type="entry name" value="PAS_4"/>
    <property type="match status" value="2"/>
</dbReference>
<dbReference type="PANTHER" id="PTHR44757:SF2">
    <property type="entry name" value="BIOFILM ARCHITECTURE MAINTENANCE PROTEIN MBAA"/>
    <property type="match status" value="1"/>
</dbReference>
<dbReference type="InterPro" id="IPR029016">
    <property type="entry name" value="GAF-like_dom_sf"/>
</dbReference>
<dbReference type="InterPro" id="IPR013656">
    <property type="entry name" value="PAS_4"/>
</dbReference>
<proteinExistence type="predicted"/>
<organism evidence="5 6">
    <name type="scientific">Syntrophothermus lipocalidus (strain DSM 12680 / TGB-C1)</name>
    <dbReference type="NCBI Taxonomy" id="643648"/>
    <lineage>
        <taxon>Bacteria</taxon>
        <taxon>Bacillati</taxon>
        <taxon>Bacillota</taxon>
        <taxon>Clostridia</taxon>
        <taxon>Eubacteriales</taxon>
        <taxon>Syntrophomonadaceae</taxon>
        <taxon>Syntrophothermus</taxon>
    </lineage>
</organism>
<dbReference type="InterPro" id="IPR001610">
    <property type="entry name" value="PAC"/>
</dbReference>
<dbReference type="KEGG" id="slp:Slip_0498"/>
<feature type="domain" description="PAC" evidence="2">
    <location>
        <begin position="397"/>
        <end position="447"/>
    </location>
</feature>
<dbReference type="SMART" id="SM00086">
    <property type="entry name" value="PAC"/>
    <property type="match status" value="3"/>
</dbReference>
<dbReference type="Proteomes" id="UP000000378">
    <property type="component" value="Chromosome"/>
</dbReference>
<evidence type="ECO:0000259" key="4">
    <source>
        <dbReference type="PROSITE" id="PS51832"/>
    </source>
</evidence>
<dbReference type="PROSITE" id="PS50887">
    <property type="entry name" value="GGDEF"/>
    <property type="match status" value="1"/>
</dbReference>
<evidence type="ECO:0000259" key="1">
    <source>
        <dbReference type="PROSITE" id="PS50112"/>
    </source>
</evidence>
<evidence type="ECO:0000313" key="6">
    <source>
        <dbReference type="Proteomes" id="UP000000378"/>
    </source>
</evidence>
<keyword evidence="6" id="KW-1185">Reference proteome</keyword>
<evidence type="ECO:0000259" key="3">
    <source>
        <dbReference type="PROSITE" id="PS50887"/>
    </source>
</evidence>
<dbReference type="CDD" id="cd00130">
    <property type="entry name" value="PAS"/>
    <property type="match status" value="2"/>
</dbReference>
<dbReference type="Gene3D" id="3.30.70.270">
    <property type="match status" value="1"/>
</dbReference>
<dbReference type="InterPro" id="IPR000014">
    <property type="entry name" value="PAS"/>
</dbReference>
<evidence type="ECO:0000259" key="2">
    <source>
        <dbReference type="PROSITE" id="PS50113"/>
    </source>
</evidence>
<accession>D7CKP7</accession>
<feature type="domain" description="PAS" evidence="1">
    <location>
        <begin position="448"/>
        <end position="518"/>
    </location>
</feature>
<dbReference type="NCBIfam" id="TIGR00229">
    <property type="entry name" value="sensory_box"/>
    <property type="match status" value="2"/>
</dbReference>
<dbReference type="InterPro" id="IPR003018">
    <property type="entry name" value="GAF"/>
</dbReference>
<dbReference type="Pfam" id="PF13487">
    <property type="entry name" value="HD_5"/>
    <property type="match status" value="1"/>
</dbReference>
<dbReference type="InterPro" id="IPR003607">
    <property type="entry name" value="HD/PDEase_dom"/>
</dbReference>
<dbReference type="SUPFAM" id="SSF109604">
    <property type="entry name" value="HD-domain/PDEase-like"/>
    <property type="match status" value="1"/>
</dbReference>
<dbReference type="SMART" id="SM00471">
    <property type="entry name" value="HDc"/>
    <property type="match status" value="1"/>
</dbReference>
<reference evidence="6" key="1">
    <citation type="journal article" date="2010" name="Stand. Genomic Sci.">
        <title>Complete genome sequence of Syntrophothermus lipocalidus type strain (TGB-C1T).</title>
        <authorList>
            <consortium name="US DOE Joint Genome Institute (JGI-PGF)"/>
            <person name="Djao O."/>
            <person name="Zhang X."/>
            <person name="Lucas S."/>
            <person name="Lapidus A."/>
            <person name="Glavina Del Rio T."/>
            <person name="Nolan M."/>
            <person name="Tice H."/>
            <person name="Cheng J."/>
            <person name="Han C."/>
            <person name="Tapia R."/>
            <person name="Goodwin L."/>
            <person name="Pitluck S."/>
            <person name="Liolios K."/>
            <person name="Ivanova N."/>
            <person name="Mavromatis K."/>
            <person name="Mikhailova N."/>
            <person name="Ovchinnikova G."/>
            <person name="Pati A."/>
            <person name="Brambilla E."/>
            <person name="Chen A."/>
            <person name="Palaniappan K."/>
            <person name="Land M."/>
            <person name="Hauser L."/>
            <person name="Chang Y."/>
            <person name="Jeffries C."/>
            <person name="Rohde M."/>
            <person name="Sikorski J."/>
            <person name="Spring S."/>
            <person name="Goker M."/>
            <person name="Detter J."/>
            <person name="Woyke T."/>
            <person name="Bristow J."/>
            <person name="Eisen J."/>
            <person name="Markowitz V."/>
            <person name="Hugenholtz P."/>
            <person name="Kyrpides N."/>
            <person name="Klenk H."/>
        </authorList>
    </citation>
    <scope>NUCLEOTIDE SEQUENCE [LARGE SCALE GENOMIC DNA]</scope>
    <source>
        <strain evidence="6">DSM 12680 / TGB-C1</strain>
    </source>
</reference>
<dbReference type="InterPro" id="IPR037522">
    <property type="entry name" value="HD_GYP_dom"/>
</dbReference>
<name>D7CKP7_SYNLT</name>
<dbReference type="HOGENOM" id="CLU_319087_0_0_9"/>
<dbReference type="SMART" id="SM00091">
    <property type="entry name" value="PAS"/>
    <property type="match status" value="3"/>
</dbReference>
<dbReference type="InterPro" id="IPR035965">
    <property type="entry name" value="PAS-like_dom_sf"/>
</dbReference>
<dbReference type="CDD" id="cd00077">
    <property type="entry name" value="HDc"/>
    <property type="match status" value="1"/>
</dbReference>
<feature type="domain" description="HD-GYP" evidence="4">
    <location>
        <begin position="719"/>
        <end position="911"/>
    </location>
</feature>
<dbReference type="GO" id="GO:0006355">
    <property type="term" value="P:regulation of DNA-templated transcription"/>
    <property type="evidence" value="ECO:0007669"/>
    <property type="project" value="InterPro"/>
</dbReference>
<dbReference type="SUPFAM" id="SSF55781">
    <property type="entry name" value="GAF domain-like"/>
    <property type="match status" value="1"/>
</dbReference>
<dbReference type="eggNOG" id="COG2206">
    <property type="taxonomic scope" value="Bacteria"/>
</dbReference>
<dbReference type="Pfam" id="PF01590">
    <property type="entry name" value="GAF"/>
    <property type="match status" value="1"/>
</dbReference>
<dbReference type="RefSeq" id="WP_013174684.1">
    <property type="nucleotide sequence ID" value="NC_014220.1"/>
</dbReference>
<dbReference type="SUPFAM" id="SSF55073">
    <property type="entry name" value="Nucleotide cyclase"/>
    <property type="match status" value="1"/>
</dbReference>
<dbReference type="EMBL" id="CP002048">
    <property type="protein sequence ID" value="ADI01282.1"/>
    <property type="molecule type" value="Genomic_DNA"/>
</dbReference>
<dbReference type="eggNOG" id="COG2199">
    <property type="taxonomic scope" value="Bacteria"/>
</dbReference>
<dbReference type="PANTHER" id="PTHR44757">
    <property type="entry name" value="DIGUANYLATE CYCLASE DGCP"/>
    <property type="match status" value="1"/>
</dbReference>
<dbReference type="CDD" id="cd01949">
    <property type="entry name" value="GGDEF"/>
    <property type="match status" value="1"/>
</dbReference>
<protein>
    <submittedName>
        <fullName evidence="5">Diguanylate cyclase and metal dependent phosphohydrolase</fullName>
    </submittedName>
</protein>
<dbReference type="InterPro" id="IPR000700">
    <property type="entry name" value="PAS-assoc_C"/>
</dbReference>
<dbReference type="PROSITE" id="PS51832">
    <property type="entry name" value="HD_GYP"/>
    <property type="match status" value="1"/>
</dbReference>
<dbReference type="Pfam" id="PF00990">
    <property type="entry name" value="GGDEF"/>
    <property type="match status" value="1"/>
</dbReference>
<dbReference type="PROSITE" id="PS50112">
    <property type="entry name" value="PAS"/>
    <property type="match status" value="3"/>
</dbReference>
<dbReference type="InterPro" id="IPR043128">
    <property type="entry name" value="Rev_trsase/Diguanyl_cyclase"/>
</dbReference>